<reference evidence="2 3" key="1">
    <citation type="journal article" date="2013" name="Curr. Biol.">
        <title>The Genome of the Foraminiferan Reticulomyxa filosa.</title>
        <authorList>
            <person name="Glockner G."/>
            <person name="Hulsmann N."/>
            <person name="Schleicher M."/>
            <person name="Noegel A.A."/>
            <person name="Eichinger L."/>
            <person name="Gallinger C."/>
            <person name="Pawlowski J."/>
            <person name="Sierra R."/>
            <person name="Euteneuer U."/>
            <person name="Pillet L."/>
            <person name="Moustafa A."/>
            <person name="Platzer M."/>
            <person name="Groth M."/>
            <person name="Szafranski K."/>
            <person name="Schliwa M."/>
        </authorList>
    </citation>
    <scope>NUCLEOTIDE SEQUENCE [LARGE SCALE GENOMIC DNA]</scope>
</reference>
<gene>
    <name evidence="2" type="ORF">RFI_25701</name>
</gene>
<proteinExistence type="predicted"/>
<name>X6MF52_RETFI</name>
<feature type="compositionally biased region" description="Polar residues" evidence="1">
    <location>
        <begin position="129"/>
        <end position="163"/>
    </location>
</feature>
<keyword evidence="3" id="KW-1185">Reference proteome</keyword>
<accession>X6MF52</accession>
<evidence type="ECO:0000256" key="1">
    <source>
        <dbReference type="SAM" id="MobiDB-lite"/>
    </source>
</evidence>
<evidence type="ECO:0000313" key="2">
    <source>
        <dbReference type="EMBL" id="ETO11675.1"/>
    </source>
</evidence>
<feature type="compositionally biased region" description="Basic and acidic residues" evidence="1">
    <location>
        <begin position="164"/>
        <end position="174"/>
    </location>
</feature>
<dbReference type="AlphaFoldDB" id="X6MF52"/>
<feature type="region of interest" description="Disordered" evidence="1">
    <location>
        <begin position="126"/>
        <end position="199"/>
    </location>
</feature>
<dbReference type="Proteomes" id="UP000023152">
    <property type="component" value="Unassembled WGS sequence"/>
</dbReference>
<protein>
    <submittedName>
        <fullName evidence="2">Uncharacterized protein</fullName>
    </submittedName>
</protein>
<comment type="caution">
    <text evidence="2">The sequence shown here is derived from an EMBL/GenBank/DDBJ whole genome shotgun (WGS) entry which is preliminary data.</text>
</comment>
<feature type="non-terminal residue" evidence="2">
    <location>
        <position position="199"/>
    </location>
</feature>
<organism evidence="2 3">
    <name type="scientific">Reticulomyxa filosa</name>
    <dbReference type="NCBI Taxonomy" id="46433"/>
    <lineage>
        <taxon>Eukaryota</taxon>
        <taxon>Sar</taxon>
        <taxon>Rhizaria</taxon>
        <taxon>Retaria</taxon>
        <taxon>Foraminifera</taxon>
        <taxon>Monothalamids</taxon>
        <taxon>Reticulomyxidae</taxon>
        <taxon>Reticulomyxa</taxon>
    </lineage>
</organism>
<feature type="compositionally biased region" description="Basic and acidic residues" evidence="1">
    <location>
        <begin position="189"/>
        <end position="199"/>
    </location>
</feature>
<dbReference type="EMBL" id="ASPP01022173">
    <property type="protein sequence ID" value="ETO11675.1"/>
    <property type="molecule type" value="Genomic_DNA"/>
</dbReference>
<sequence>MYDCSVSIAMIESIIYFLPDIFATYVDLLEGCQGNDGIISELHTLVKNEKKNTILNDSICLLLKHFILFSPDLSLGLCDLFQVVPNFLDDSNSYKTPQQIPWKGIEDLKQSLACVIGLPVFSKPRESQKASSTVSNTNEHATIPNSNTNDNSKSNLNPSPVDNTDTKLKQKSEDPILNEGTKITAEQSLETHDKEKEEK</sequence>
<evidence type="ECO:0000313" key="3">
    <source>
        <dbReference type="Proteomes" id="UP000023152"/>
    </source>
</evidence>